<dbReference type="Gene3D" id="2.60.200.30">
    <property type="entry name" value="Probable inorganic polyphosphate/atp-NAD kinase, domain 2"/>
    <property type="match status" value="1"/>
</dbReference>
<keyword evidence="4 8" id="KW-0418">Kinase</keyword>
<dbReference type="GO" id="GO:0006741">
    <property type="term" value="P:NADP+ biosynthetic process"/>
    <property type="evidence" value="ECO:0007669"/>
    <property type="project" value="InterPro"/>
</dbReference>
<evidence type="ECO:0000256" key="7">
    <source>
        <dbReference type="ARBA" id="ARBA00023027"/>
    </source>
</evidence>
<evidence type="ECO:0000256" key="4">
    <source>
        <dbReference type="ARBA" id="ARBA00022777"/>
    </source>
</evidence>
<dbReference type="SUPFAM" id="SSF111331">
    <property type="entry name" value="NAD kinase/diacylglycerol kinase-like"/>
    <property type="match status" value="1"/>
</dbReference>
<dbReference type="PANTHER" id="PTHR20275">
    <property type="entry name" value="NAD KINASE"/>
    <property type="match status" value="1"/>
</dbReference>
<name>A0A3N4IEM3_ASCIM</name>
<dbReference type="EMBL" id="ML119691">
    <property type="protein sequence ID" value="RPA80164.1"/>
    <property type="molecule type" value="Genomic_DNA"/>
</dbReference>
<dbReference type="GO" id="GO:0005524">
    <property type="term" value="F:ATP binding"/>
    <property type="evidence" value="ECO:0007669"/>
    <property type="project" value="UniProtKB-KW"/>
</dbReference>
<dbReference type="PANTHER" id="PTHR20275:SF26">
    <property type="entry name" value="NADH KINASE POS5, MITOCHONDRIAL"/>
    <property type="match status" value="1"/>
</dbReference>
<keyword evidence="3" id="KW-0547">Nucleotide-binding</keyword>
<keyword evidence="7" id="KW-0520">NAD</keyword>
<comment type="similarity">
    <text evidence="1">Belongs to the NAD kinase family.</text>
</comment>
<keyword evidence="5" id="KW-0067">ATP-binding</keyword>
<dbReference type="AlphaFoldDB" id="A0A3N4IEM3"/>
<dbReference type="InterPro" id="IPR002504">
    <property type="entry name" value="NADK"/>
</dbReference>
<dbReference type="GO" id="GO:0003951">
    <property type="term" value="F:NAD+ kinase activity"/>
    <property type="evidence" value="ECO:0007669"/>
    <property type="project" value="InterPro"/>
</dbReference>
<proteinExistence type="inferred from homology"/>
<evidence type="ECO:0000313" key="8">
    <source>
        <dbReference type="EMBL" id="RPA80164.1"/>
    </source>
</evidence>
<dbReference type="HAMAP" id="MF_00361">
    <property type="entry name" value="NAD_kinase"/>
    <property type="match status" value="1"/>
</dbReference>
<dbReference type="InterPro" id="IPR017438">
    <property type="entry name" value="ATP-NAD_kinase_N"/>
</dbReference>
<evidence type="ECO:0000256" key="1">
    <source>
        <dbReference type="ARBA" id="ARBA00010995"/>
    </source>
</evidence>
<dbReference type="InterPro" id="IPR016064">
    <property type="entry name" value="NAD/diacylglycerol_kinase_sf"/>
</dbReference>
<accession>A0A3N4IEM3</accession>
<evidence type="ECO:0000313" key="9">
    <source>
        <dbReference type="Proteomes" id="UP000275078"/>
    </source>
</evidence>
<keyword evidence="9" id="KW-1185">Reference proteome</keyword>
<dbReference type="STRING" id="1160509.A0A3N4IEM3"/>
<dbReference type="FunFam" id="2.60.200.30:FF:000009">
    <property type="entry name" value="Poly(P)/ATP NAD kinase"/>
    <property type="match status" value="1"/>
</dbReference>
<dbReference type="GO" id="GO:0019674">
    <property type="term" value="P:NAD+ metabolic process"/>
    <property type="evidence" value="ECO:0007669"/>
    <property type="project" value="InterPro"/>
</dbReference>
<evidence type="ECO:0000256" key="3">
    <source>
        <dbReference type="ARBA" id="ARBA00022741"/>
    </source>
</evidence>
<dbReference type="OrthoDB" id="24581at2759"/>
<dbReference type="Pfam" id="PF20143">
    <property type="entry name" value="NAD_kinase_C"/>
    <property type="match status" value="1"/>
</dbReference>
<dbReference type="InterPro" id="IPR017437">
    <property type="entry name" value="ATP-NAD_kinase_PpnK-typ_C"/>
</dbReference>
<dbReference type="Gene3D" id="3.40.50.10330">
    <property type="entry name" value="Probable inorganic polyphosphate/atp-NAD kinase, domain 1"/>
    <property type="match status" value="1"/>
</dbReference>
<evidence type="ECO:0000256" key="5">
    <source>
        <dbReference type="ARBA" id="ARBA00022840"/>
    </source>
</evidence>
<organism evidence="8 9">
    <name type="scientific">Ascobolus immersus RN42</name>
    <dbReference type="NCBI Taxonomy" id="1160509"/>
    <lineage>
        <taxon>Eukaryota</taxon>
        <taxon>Fungi</taxon>
        <taxon>Dikarya</taxon>
        <taxon>Ascomycota</taxon>
        <taxon>Pezizomycotina</taxon>
        <taxon>Pezizomycetes</taxon>
        <taxon>Pezizales</taxon>
        <taxon>Ascobolaceae</taxon>
        <taxon>Ascobolus</taxon>
    </lineage>
</organism>
<evidence type="ECO:0000256" key="6">
    <source>
        <dbReference type="ARBA" id="ARBA00022857"/>
    </source>
</evidence>
<dbReference type="Pfam" id="PF01513">
    <property type="entry name" value="NAD_kinase"/>
    <property type="match status" value="1"/>
</dbReference>
<gene>
    <name evidence="8" type="ORF">BJ508DRAFT_347386</name>
</gene>
<keyword evidence="2" id="KW-0808">Transferase</keyword>
<dbReference type="Proteomes" id="UP000275078">
    <property type="component" value="Unassembled WGS sequence"/>
</dbReference>
<evidence type="ECO:0000256" key="2">
    <source>
        <dbReference type="ARBA" id="ARBA00022679"/>
    </source>
</evidence>
<protein>
    <submittedName>
        <fullName evidence="8">ATP-NAD kinase</fullName>
    </submittedName>
</protein>
<keyword evidence="6" id="KW-0521">NADP</keyword>
<sequence>MKRLLSQRRIFSEARQFSTSRSLQEIRSILDLPDRIYPAYRRLLDSKLLLGVWPDPGPKNVLLVMKSNAANVRAAATEFAQYINENHPDINLIFEREPAESLEKEIAQPIYTLPSLPDFSPFPFTKETDGRTPVSSRTPSKAHGDIVAKQTGHPDIFAEDIGDPFHRKTDLILTLGGDGTILHAASLFSTAKAVPPMLSFSMGSLGFLGECHWKDHVKAFLTAIGKDNPNRKGYSGEFGVLRRGRLKVGVFDKTGQRVAGEDWPGNNLGDVHVMNEVNIHRGAKPHLAIVEVFVAGRKLTETVADGMIISTPTGSTAYSLSSGGAIVHPAVNSLLLTPICPRSLSFRPLVLPTDCIVTLRLSNRNRSSEVEVSVDGKKWGELKVNEEIRVWGEQLRNGRDGGWEGWEGGIPCVKINSEGESDGWVGGLNGLLKFNYPFGEEEL</sequence>
<reference evidence="8 9" key="1">
    <citation type="journal article" date="2018" name="Nat. Ecol. Evol.">
        <title>Pezizomycetes genomes reveal the molecular basis of ectomycorrhizal truffle lifestyle.</title>
        <authorList>
            <person name="Murat C."/>
            <person name="Payen T."/>
            <person name="Noel B."/>
            <person name="Kuo A."/>
            <person name="Morin E."/>
            <person name="Chen J."/>
            <person name="Kohler A."/>
            <person name="Krizsan K."/>
            <person name="Balestrini R."/>
            <person name="Da Silva C."/>
            <person name="Montanini B."/>
            <person name="Hainaut M."/>
            <person name="Levati E."/>
            <person name="Barry K.W."/>
            <person name="Belfiori B."/>
            <person name="Cichocki N."/>
            <person name="Clum A."/>
            <person name="Dockter R.B."/>
            <person name="Fauchery L."/>
            <person name="Guy J."/>
            <person name="Iotti M."/>
            <person name="Le Tacon F."/>
            <person name="Lindquist E.A."/>
            <person name="Lipzen A."/>
            <person name="Malagnac F."/>
            <person name="Mello A."/>
            <person name="Molinier V."/>
            <person name="Miyauchi S."/>
            <person name="Poulain J."/>
            <person name="Riccioni C."/>
            <person name="Rubini A."/>
            <person name="Sitrit Y."/>
            <person name="Splivallo R."/>
            <person name="Traeger S."/>
            <person name="Wang M."/>
            <person name="Zifcakova L."/>
            <person name="Wipf D."/>
            <person name="Zambonelli A."/>
            <person name="Paolocci F."/>
            <person name="Nowrousian M."/>
            <person name="Ottonello S."/>
            <person name="Baldrian P."/>
            <person name="Spatafora J.W."/>
            <person name="Henrissat B."/>
            <person name="Nagy L.G."/>
            <person name="Aury J.M."/>
            <person name="Wincker P."/>
            <person name="Grigoriev I.V."/>
            <person name="Bonfante P."/>
            <person name="Martin F.M."/>
        </authorList>
    </citation>
    <scope>NUCLEOTIDE SEQUENCE [LARGE SCALE GENOMIC DNA]</scope>
    <source>
        <strain evidence="8 9">RN42</strain>
    </source>
</reference>